<protein>
    <submittedName>
        <fullName evidence="1">Uncharacterized protein</fullName>
    </submittedName>
</protein>
<feature type="non-terminal residue" evidence="1">
    <location>
        <position position="13"/>
    </location>
</feature>
<dbReference type="Proteomes" id="UP000663823">
    <property type="component" value="Unassembled WGS sequence"/>
</dbReference>
<reference evidence="1" key="1">
    <citation type="submission" date="2021-02" db="EMBL/GenBank/DDBJ databases">
        <authorList>
            <person name="Nowell W R."/>
        </authorList>
    </citation>
    <scope>NUCLEOTIDE SEQUENCE</scope>
</reference>
<gene>
    <name evidence="1" type="ORF">OTI717_LOCUS43980</name>
</gene>
<evidence type="ECO:0000313" key="2">
    <source>
        <dbReference type="Proteomes" id="UP000663823"/>
    </source>
</evidence>
<evidence type="ECO:0000313" key="1">
    <source>
        <dbReference type="EMBL" id="CAF4365513.1"/>
    </source>
</evidence>
<sequence length="13" mass="1531">MKIFYCGVSQINK</sequence>
<comment type="caution">
    <text evidence="1">The sequence shown here is derived from an EMBL/GenBank/DDBJ whole genome shotgun (WGS) entry which is preliminary data.</text>
</comment>
<organism evidence="1 2">
    <name type="scientific">Rotaria sordida</name>
    <dbReference type="NCBI Taxonomy" id="392033"/>
    <lineage>
        <taxon>Eukaryota</taxon>
        <taxon>Metazoa</taxon>
        <taxon>Spiralia</taxon>
        <taxon>Gnathifera</taxon>
        <taxon>Rotifera</taxon>
        <taxon>Eurotatoria</taxon>
        <taxon>Bdelloidea</taxon>
        <taxon>Philodinida</taxon>
        <taxon>Philodinidae</taxon>
        <taxon>Rotaria</taxon>
    </lineage>
</organism>
<accession>A0A820LZW2</accession>
<proteinExistence type="predicted"/>
<dbReference type="EMBL" id="CAJOAX010068646">
    <property type="protein sequence ID" value="CAF4365513.1"/>
    <property type="molecule type" value="Genomic_DNA"/>
</dbReference>
<name>A0A820LZW2_9BILA</name>